<dbReference type="EC" id="3.4.21.92" evidence="2"/>
<dbReference type="CDD" id="cd07017">
    <property type="entry name" value="S14_ClpP_2"/>
    <property type="match status" value="1"/>
</dbReference>
<dbReference type="STRING" id="1184609.KILIM_026_00260"/>
<keyword evidence="2" id="KW-0720">Serine protease</keyword>
<comment type="similarity">
    <text evidence="1 2 3">Belongs to the peptidase S14 family.</text>
</comment>
<dbReference type="HAMAP" id="MF_00444">
    <property type="entry name" value="ClpP"/>
    <property type="match status" value="1"/>
</dbReference>
<feature type="active site" description="Nucleophile" evidence="2">
    <location>
        <position position="100"/>
    </location>
</feature>
<gene>
    <name evidence="2 4" type="primary">clpP</name>
    <name evidence="4" type="ORF">KILIM_026_00260</name>
</gene>
<dbReference type="GO" id="GO:0004252">
    <property type="term" value="F:serine-type endopeptidase activity"/>
    <property type="evidence" value="ECO:0007669"/>
    <property type="project" value="UniProtKB-UniRule"/>
</dbReference>
<dbReference type="NCBIfam" id="NF009205">
    <property type="entry name" value="PRK12553.1"/>
    <property type="match status" value="1"/>
</dbReference>
<dbReference type="InterPro" id="IPR029045">
    <property type="entry name" value="ClpP/crotonase-like_dom_sf"/>
</dbReference>
<dbReference type="InterPro" id="IPR023562">
    <property type="entry name" value="ClpP/TepA"/>
</dbReference>
<dbReference type="Gene3D" id="3.90.226.10">
    <property type="entry name" value="2-enoyl-CoA Hydratase, Chain A, domain 1"/>
    <property type="match status" value="1"/>
</dbReference>
<dbReference type="OrthoDB" id="9802800at2"/>
<keyword evidence="2" id="KW-0378">Hydrolase</keyword>
<dbReference type="Proteomes" id="UP000008366">
    <property type="component" value="Unassembled WGS sequence"/>
</dbReference>
<evidence type="ECO:0000256" key="3">
    <source>
        <dbReference type="RuleBase" id="RU003567"/>
    </source>
</evidence>
<keyword evidence="2 4" id="KW-0645">Protease</keyword>
<comment type="function">
    <text evidence="2">Cleaves peptides in various proteins in a process that requires ATP hydrolysis. Has a chymotrypsin-like activity. Plays a major role in the degradation of misfolded proteins.</text>
</comment>
<feature type="active site" evidence="2">
    <location>
        <position position="125"/>
    </location>
</feature>
<dbReference type="SUPFAM" id="SSF52096">
    <property type="entry name" value="ClpP/crotonase"/>
    <property type="match status" value="1"/>
</dbReference>
<dbReference type="PANTHER" id="PTHR10381:SF26">
    <property type="entry name" value="ATP-DEPENDENT CLP PROTEASE PROTEOLYTIC SUBUNIT-LIKE-RELATED"/>
    <property type="match status" value="1"/>
</dbReference>
<dbReference type="Pfam" id="PF00574">
    <property type="entry name" value="CLP_protease"/>
    <property type="match status" value="1"/>
</dbReference>
<sequence>MSSYAIPYVTTRTAQGERTVDIYSRLLADRVVYLGTGIDDGVANAIIAQLIHLESDSTEQPVQLYINSPGGDIPAMLAIYDAMQFIRPAVRTTCVGQAASTAAVLLAGGAPGQRAILPHGRVVVHAPAAQGRGTVPDLILEAEEIERVRTMLEQILARHTGRSGEQVREDTQRDLVLTAQGALDYGIVDEIITSRPV</sequence>
<protein>
    <recommendedName>
        <fullName evidence="2 3">ATP-dependent Clp protease proteolytic subunit</fullName>
        <ecNumber evidence="2">3.4.21.92</ecNumber>
    </recommendedName>
    <alternativeName>
        <fullName evidence="2">Endopeptidase Clp</fullName>
    </alternativeName>
</protein>
<evidence type="ECO:0000313" key="4">
    <source>
        <dbReference type="EMBL" id="GAB95755.1"/>
    </source>
</evidence>
<comment type="subcellular location">
    <subcellularLocation>
        <location evidence="2">Cytoplasm</location>
    </subcellularLocation>
</comment>
<organism evidence="4 5">
    <name type="scientific">Kineosphaera limosa NBRC 100340</name>
    <dbReference type="NCBI Taxonomy" id="1184609"/>
    <lineage>
        <taxon>Bacteria</taxon>
        <taxon>Bacillati</taxon>
        <taxon>Actinomycetota</taxon>
        <taxon>Actinomycetes</taxon>
        <taxon>Micrococcales</taxon>
        <taxon>Dermatophilaceae</taxon>
        <taxon>Kineosphaera</taxon>
    </lineage>
</organism>
<keyword evidence="2" id="KW-0963">Cytoplasm</keyword>
<proteinExistence type="inferred from homology"/>
<reference evidence="4 5" key="1">
    <citation type="submission" date="2012-08" db="EMBL/GenBank/DDBJ databases">
        <title>Whole genome shotgun sequence of Kineosphaera limosa NBRC 100340.</title>
        <authorList>
            <person name="Yoshida I."/>
            <person name="Isaki S."/>
            <person name="Hosoyama A."/>
            <person name="Tsuchikane K."/>
            <person name="Katsumata H."/>
            <person name="Ando Y."/>
            <person name="Ohji S."/>
            <person name="Hamada M."/>
            <person name="Tamura T."/>
            <person name="Yamazoe A."/>
            <person name="Yamazaki S."/>
            <person name="Fujita N."/>
        </authorList>
    </citation>
    <scope>NUCLEOTIDE SEQUENCE [LARGE SCALE GENOMIC DNA]</scope>
    <source>
        <strain evidence="4 5">NBRC 100340</strain>
    </source>
</reference>
<dbReference type="GO" id="GO:0009368">
    <property type="term" value="C:endopeptidase Clp complex"/>
    <property type="evidence" value="ECO:0007669"/>
    <property type="project" value="TreeGrafter"/>
</dbReference>
<evidence type="ECO:0000256" key="1">
    <source>
        <dbReference type="ARBA" id="ARBA00007039"/>
    </source>
</evidence>
<dbReference type="GO" id="GO:0004176">
    <property type="term" value="F:ATP-dependent peptidase activity"/>
    <property type="evidence" value="ECO:0007669"/>
    <property type="project" value="InterPro"/>
</dbReference>
<dbReference type="FunFam" id="3.90.226.10:FF:000002">
    <property type="entry name" value="ATP-dependent Clp protease proteolytic subunit"/>
    <property type="match status" value="1"/>
</dbReference>
<dbReference type="GO" id="GO:0051117">
    <property type="term" value="F:ATPase binding"/>
    <property type="evidence" value="ECO:0007669"/>
    <property type="project" value="TreeGrafter"/>
</dbReference>
<evidence type="ECO:0000313" key="5">
    <source>
        <dbReference type="Proteomes" id="UP000008366"/>
    </source>
</evidence>
<dbReference type="PANTHER" id="PTHR10381">
    <property type="entry name" value="ATP-DEPENDENT CLP PROTEASE PROTEOLYTIC SUBUNIT"/>
    <property type="match status" value="1"/>
</dbReference>
<comment type="subunit">
    <text evidence="2">Fourteen ClpP subunits assemble into 2 heptameric rings which stack back to back to give a disk-like structure with a central cavity, resembling the structure of eukaryotic proteasomes.</text>
</comment>
<name>K6W979_9MICO</name>
<comment type="catalytic activity">
    <reaction evidence="2">
        <text>Hydrolysis of proteins to small peptides in the presence of ATP and magnesium. alpha-casein is the usual test substrate. In the absence of ATP, only oligopeptides shorter than five residues are hydrolyzed (such as succinyl-Leu-Tyr-|-NHMec, and Leu-Tyr-Leu-|-Tyr-Trp, in which cleavage of the -Tyr-|-Leu- and -Tyr-|-Trp bonds also occurs).</text>
        <dbReference type="EC" id="3.4.21.92"/>
    </reaction>
</comment>
<dbReference type="PRINTS" id="PR00127">
    <property type="entry name" value="CLPPROTEASEP"/>
</dbReference>
<comment type="caution">
    <text evidence="4">The sequence shown here is derived from an EMBL/GenBank/DDBJ whole genome shotgun (WGS) entry which is preliminary data.</text>
</comment>
<dbReference type="RefSeq" id="WP_006592287.1">
    <property type="nucleotide sequence ID" value="NZ_BAHD01000026.1"/>
</dbReference>
<evidence type="ECO:0000256" key="2">
    <source>
        <dbReference type="HAMAP-Rule" id="MF_00444"/>
    </source>
</evidence>
<keyword evidence="5" id="KW-1185">Reference proteome</keyword>
<accession>K6W979</accession>
<dbReference type="AlphaFoldDB" id="K6W979"/>
<dbReference type="eggNOG" id="COG0740">
    <property type="taxonomic scope" value="Bacteria"/>
</dbReference>
<dbReference type="GO" id="GO:0006515">
    <property type="term" value="P:protein quality control for misfolded or incompletely synthesized proteins"/>
    <property type="evidence" value="ECO:0007669"/>
    <property type="project" value="TreeGrafter"/>
</dbReference>
<dbReference type="InterPro" id="IPR001907">
    <property type="entry name" value="ClpP"/>
</dbReference>
<dbReference type="GO" id="GO:0005737">
    <property type="term" value="C:cytoplasm"/>
    <property type="evidence" value="ECO:0007669"/>
    <property type="project" value="UniProtKB-SubCell"/>
</dbReference>
<dbReference type="EMBL" id="BAHD01000026">
    <property type="protein sequence ID" value="GAB95755.1"/>
    <property type="molecule type" value="Genomic_DNA"/>
</dbReference>